<dbReference type="Proteomes" id="UP000588068">
    <property type="component" value="Unassembled WGS sequence"/>
</dbReference>
<accession>A0A841HLW6</accession>
<proteinExistence type="predicted"/>
<keyword evidence="2" id="KW-1185">Reference proteome</keyword>
<name>A0A841HLW6_9GAMM</name>
<comment type="caution">
    <text evidence="1">The sequence shown here is derived from an EMBL/GenBank/DDBJ whole genome shotgun (WGS) entry which is preliminary data.</text>
</comment>
<reference evidence="1 2" key="1">
    <citation type="submission" date="2020-08" db="EMBL/GenBank/DDBJ databases">
        <title>Genomic Encyclopedia of Type Strains, Phase IV (KMG-IV): sequencing the most valuable type-strain genomes for metagenomic binning, comparative biology and taxonomic classification.</title>
        <authorList>
            <person name="Goeker M."/>
        </authorList>
    </citation>
    <scope>NUCLEOTIDE SEQUENCE [LARGE SCALE GENOMIC DNA]</scope>
    <source>
        <strain evidence="1 2">DSM 26723</strain>
    </source>
</reference>
<dbReference type="Gene3D" id="1.10.3210.10">
    <property type="entry name" value="Hypothetical protein af1432"/>
    <property type="match status" value="1"/>
</dbReference>
<protein>
    <recommendedName>
        <fullName evidence="3">Guanosine-3',5'-bis(Diphosphate) 3'-pyrophosphohydrolase</fullName>
    </recommendedName>
</protein>
<evidence type="ECO:0000313" key="2">
    <source>
        <dbReference type="Proteomes" id="UP000588068"/>
    </source>
</evidence>
<dbReference type="RefSeq" id="WP_184331317.1">
    <property type="nucleotide sequence ID" value="NZ_JACHHZ010000002.1"/>
</dbReference>
<dbReference type="EMBL" id="JACHHZ010000002">
    <property type="protein sequence ID" value="MBB6093198.1"/>
    <property type="molecule type" value="Genomic_DNA"/>
</dbReference>
<dbReference type="AlphaFoldDB" id="A0A841HLW6"/>
<evidence type="ECO:0008006" key="3">
    <source>
        <dbReference type="Google" id="ProtNLM"/>
    </source>
</evidence>
<gene>
    <name evidence="1" type="ORF">HNQ60_002076</name>
</gene>
<sequence>MSTLERAIAIAAAAHAGQLDKSGQPYILHPIRVMLPPGESRLDAAKRAAANPIARTVKLADNSENMDLSRIANPTQKDHERLEEYKRVREVLLAP</sequence>
<dbReference type="SUPFAM" id="SSF109604">
    <property type="entry name" value="HD-domain/PDEase-like"/>
    <property type="match status" value="1"/>
</dbReference>
<evidence type="ECO:0000313" key="1">
    <source>
        <dbReference type="EMBL" id="MBB6093198.1"/>
    </source>
</evidence>
<organism evidence="1 2">
    <name type="scientific">Povalibacter uvarum</name>
    <dbReference type="NCBI Taxonomy" id="732238"/>
    <lineage>
        <taxon>Bacteria</taxon>
        <taxon>Pseudomonadati</taxon>
        <taxon>Pseudomonadota</taxon>
        <taxon>Gammaproteobacteria</taxon>
        <taxon>Steroidobacterales</taxon>
        <taxon>Steroidobacteraceae</taxon>
        <taxon>Povalibacter</taxon>
    </lineage>
</organism>